<name>A0A6A5B154_NAEFO</name>
<comment type="caution">
    <text evidence="1">The sequence shown here is derived from an EMBL/GenBank/DDBJ whole genome shotgun (WGS) entry which is preliminary data.</text>
</comment>
<dbReference type="AlphaFoldDB" id="A0A6A5B154"/>
<sequence length="307" mass="35825">MLSLNMFDALDSESRQEYWSDNSESLLGYHYFDHYSKKAISEPSDWARKVPYNPNVKYPKVGLMVYQQSGWKKLLCNNNITTDSQTDQNSELKEEDIDFNFLRNRLSKIILLQMSLIPNLLPLEDYEFPENIMFLSVEQGNDSKTTATQEYSFDGATFPGVRYLRVRYNDDDYRNYGKNLGIQEVIILRSLLNKKTLPKLEHLVLNGFSTITTLEEQFDFLKQLISIEITFNQHGYGADQDIWEKATEFTSRLSQASSKLRYVVVHTDLDSRRHCRHDQLAAFYKSHRCPVSIGYASISRFYYISGE</sequence>
<accession>A0A6A5B154</accession>
<dbReference type="VEuPathDB" id="AmoebaDB:NfTy_086720"/>
<proteinExistence type="predicted"/>
<dbReference type="OrthoDB" id="25840at2759"/>
<organism evidence="1 2">
    <name type="scientific">Naegleria fowleri</name>
    <name type="common">Brain eating amoeba</name>
    <dbReference type="NCBI Taxonomy" id="5763"/>
    <lineage>
        <taxon>Eukaryota</taxon>
        <taxon>Discoba</taxon>
        <taxon>Heterolobosea</taxon>
        <taxon>Tetramitia</taxon>
        <taxon>Eutetramitia</taxon>
        <taxon>Vahlkampfiidae</taxon>
        <taxon>Naegleria</taxon>
    </lineage>
</organism>
<dbReference type="RefSeq" id="XP_044557806.1">
    <property type="nucleotide sequence ID" value="XM_044712467.1"/>
</dbReference>
<dbReference type="Proteomes" id="UP000444721">
    <property type="component" value="Unassembled WGS sequence"/>
</dbReference>
<dbReference type="VEuPathDB" id="AmoebaDB:FDP41_008597"/>
<keyword evidence="2" id="KW-1185">Reference proteome</keyword>
<dbReference type="VEuPathDB" id="AmoebaDB:NF0050390"/>
<gene>
    <name evidence="1" type="ORF">FDP41_008597</name>
</gene>
<evidence type="ECO:0000313" key="2">
    <source>
        <dbReference type="Proteomes" id="UP000444721"/>
    </source>
</evidence>
<protein>
    <submittedName>
        <fullName evidence="1">Uncharacterized protein</fullName>
    </submittedName>
</protein>
<reference evidence="1 2" key="1">
    <citation type="journal article" date="2019" name="Sci. Rep.">
        <title>Nanopore sequencing improves the draft genome of the human pathogenic amoeba Naegleria fowleri.</title>
        <authorList>
            <person name="Liechti N."/>
            <person name="Schurch N."/>
            <person name="Bruggmann R."/>
            <person name="Wittwer M."/>
        </authorList>
    </citation>
    <scope>NUCLEOTIDE SEQUENCE [LARGE SCALE GENOMIC DNA]</scope>
    <source>
        <strain evidence="1 2">ATCC 30894</strain>
    </source>
</reference>
<dbReference type="GeneID" id="68115815"/>
<dbReference type="EMBL" id="VFQX01000062">
    <property type="protein sequence ID" value="KAF0973093.1"/>
    <property type="molecule type" value="Genomic_DNA"/>
</dbReference>
<evidence type="ECO:0000313" key="1">
    <source>
        <dbReference type="EMBL" id="KAF0973093.1"/>
    </source>
</evidence>